<dbReference type="HOGENOM" id="CLU_3008279_0_0_11"/>
<reference evidence="1 2" key="1">
    <citation type="submission" date="2014-05" db="EMBL/GenBank/DDBJ databases">
        <title>Draft Genome Sequence of Kitasatospora cheerisanensis KCTC 2395.</title>
        <authorList>
            <person name="Nam D.H."/>
        </authorList>
    </citation>
    <scope>NUCLEOTIDE SEQUENCE [LARGE SCALE GENOMIC DNA]</scope>
    <source>
        <strain evidence="1 2">KCTC 2395</strain>
    </source>
</reference>
<name>A0A066Z030_9ACTN</name>
<proteinExistence type="predicted"/>
<sequence>MGGRRVGPRCGGNRSGCSLVAGATADAADRRAARQAAFAGRYQVRTAARARKMRRV</sequence>
<dbReference type="AlphaFoldDB" id="A0A066Z030"/>
<comment type="caution">
    <text evidence="1">The sequence shown here is derived from an EMBL/GenBank/DDBJ whole genome shotgun (WGS) entry which is preliminary data.</text>
</comment>
<evidence type="ECO:0000313" key="2">
    <source>
        <dbReference type="Proteomes" id="UP000027178"/>
    </source>
</evidence>
<accession>A0A066Z030</accession>
<evidence type="ECO:0000313" key="1">
    <source>
        <dbReference type="EMBL" id="KDN87138.1"/>
    </source>
</evidence>
<organism evidence="1 2">
    <name type="scientific">Kitasatospora cheerisanensis KCTC 2395</name>
    <dbReference type="NCBI Taxonomy" id="1348663"/>
    <lineage>
        <taxon>Bacteria</taxon>
        <taxon>Bacillati</taxon>
        <taxon>Actinomycetota</taxon>
        <taxon>Actinomycetes</taxon>
        <taxon>Kitasatosporales</taxon>
        <taxon>Streptomycetaceae</taxon>
        <taxon>Kitasatospora</taxon>
    </lineage>
</organism>
<dbReference type="Proteomes" id="UP000027178">
    <property type="component" value="Unassembled WGS sequence"/>
</dbReference>
<keyword evidence="2" id="KW-1185">Reference proteome</keyword>
<protein>
    <submittedName>
        <fullName evidence="1">Uncharacterized protein</fullName>
    </submittedName>
</protein>
<gene>
    <name evidence="1" type="ORF">KCH_12230</name>
</gene>
<dbReference type="EMBL" id="JNBY01000050">
    <property type="protein sequence ID" value="KDN87138.1"/>
    <property type="molecule type" value="Genomic_DNA"/>
</dbReference>